<sequence length="302" mass="33947">MLRWLGLGGASLVGYYIWSKINFWLRERKFKKLVGTEKATFKSCSYPFGLDLFSVIMWHFENQTLPEWVRTEYEKYGNTYTVSMLDHPDSIPTMASIAPGPRSEKEPAAQNPGQDIVATTKKILEGVRADLVKREHDLEATPDLVVAPKNPITTVSYSFDSLPFKDSAVFTMDPESEDDLVLDDGFWKLGLNSPEAASKTPFSNIITPLSALELQLENLSVLKRNQQVLCKNIQTLLAMGKCIPPKYDEQTSLRPFRPEDEQCRVAYEAALGKTVDAIMATQRADDVNEEIIKIMRSGNTGD</sequence>
<name>A0A7C8JQ13_ORBOL</name>
<proteinExistence type="predicted"/>
<dbReference type="AlphaFoldDB" id="A0A7C8JQ13"/>
<dbReference type="Proteomes" id="UP000480548">
    <property type="component" value="Unassembled WGS sequence"/>
</dbReference>
<comment type="caution">
    <text evidence="1">The sequence shown here is derived from an EMBL/GenBank/DDBJ whole genome shotgun (WGS) entry which is preliminary data.</text>
</comment>
<gene>
    <name evidence="1" type="ORF">TWF703_007529</name>
</gene>
<dbReference type="EMBL" id="WIQZ01000047">
    <property type="protein sequence ID" value="KAF3131810.1"/>
    <property type="molecule type" value="Genomic_DNA"/>
</dbReference>
<organism evidence="1 2">
    <name type="scientific">Orbilia oligospora</name>
    <name type="common">Nematode-trapping fungus</name>
    <name type="synonym">Arthrobotrys oligospora</name>
    <dbReference type="NCBI Taxonomy" id="2813651"/>
    <lineage>
        <taxon>Eukaryota</taxon>
        <taxon>Fungi</taxon>
        <taxon>Dikarya</taxon>
        <taxon>Ascomycota</taxon>
        <taxon>Pezizomycotina</taxon>
        <taxon>Orbiliomycetes</taxon>
        <taxon>Orbiliales</taxon>
        <taxon>Orbiliaceae</taxon>
        <taxon>Orbilia</taxon>
    </lineage>
</organism>
<evidence type="ECO:0000313" key="2">
    <source>
        <dbReference type="Proteomes" id="UP000480548"/>
    </source>
</evidence>
<accession>A0A7C8JQ13</accession>
<protein>
    <submittedName>
        <fullName evidence="1">Uncharacterized protein</fullName>
    </submittedName>
</protein>
<reference evidence="1 2" key="1">
    <citation type="submission" date="2019-06" db="EMBL/GenBank/DDBJ databases">
        <authorList>
            <person name="Palmer J.M."/>
        </authorList>
    </citation>
    <scope>NUCLEOTIDE SEQUENCE [LARGE SCALE GENOMIC DNA]</scope>
    <source>
        <strain evidence="1 2">TWF703</strain>
    </source>
</reference>
<evidence type="ECO:0000313" key="1">
    <source>
        <dbReference type="EMBL" id="KAF3131810.1"/>
    </source>
</evidence>